<evidence type="ECO:0000313" key="1">
    <source>
        <dbReference type="EMBL" id="KAK3589711.1"/>
    </source>
</evidence>
<dbReference type="AlphaFoldDB" id="A0AAE0VTQ5"/>
<gene>
    <name evidence="1" type="ORF">CHS0354_021032</name>
</gene>
<dbReference type="Proteomes" id="UP001195483">
    <property type="component" value="Unassembled WGS sequence"/>
</dbReference>
<protein>
    <submittedName>
        <fullName evidence="1">Uncharacterized protein</fullName>
    </submittedName>
</protein>
<reference evidence="1" key="2">
    <citation type="journal article" date="2021" name="Genome Biol. Evol.">
        <title>Developing a high-quality reference genome for a parasitic bivalve with doubly uniparental inheritance (Bivalvia: Unionida).</title>
        <authorList>
            <person name="Smith C.H."/>
        </authorList>
    </citation>
    <scope>NUCLEOTIDE SEQUENCE</scope>
    <source>
        <strain evidence="1">CHS0354</strain>
        <tissue evidence="1">Mantle</tissue>
    </source>
</reference>
<comment type="caution">
    <text evidence="1">The sequence shown here is derived from an EMBL/GenBank/DDBJ whole genome shotgun (WGS) entry which is preliminary data.</text>
</comment>
<evidence type="ECO:0000313" key="2">
    <source>
        <dbReference type="Proteomes" id="UP001195483"/>
    </source>
</evidence>
<keyword evidence="2" id="KW-1185">Reference proteome</keyword>
<dbReference type="EMBL" id="JAEAOA010001293">
    <property type="protein sequence ID" value="KAK3589711.1"/>
    <property type="molecule type" value="Genomic_DNA"/>
</dbReference>
<accession>A0AAE0VTQ5</accession>
<name>A0AAE0VTQ5_9BIVA</name>
<reference evidence="1" key="1">
    <citation type="journal article" date="2021" name="Genome Biol. Evol.">
        <title>A High-Quality Reference Genome for a Parasitic Bivalve with Doubly Uniparental Inheritance (Bivalvia: Unionida).</title>
        <authorList>
            <person name="Smith C.H."/>
        </authorList>
    </citation>
    <scope>NUCLEOTIDE SEQUENCE</scope>
    <source>
        <strain evidence="1">CHS0354</strain>
    </source>
</reference>
<sequence>MPVRFSISHQLAFGISRQQALQRYWKLIIPSEDGRRLPKRSAWNTMITRVPSIFTGRLSQTTIEISTCNGSCSKGENNRILTRLQNLSKLETIFHSTWDINPTGEGDLKEPFIFHFSLLLMDSSEAFSSSAKSLTSTKHKGRHGYNSAPIEGGYLETQCALIKGRLWS</sequence>
<reference evidence="1" key="3">
    <citation type="submission" date="2023-05" db="EMBL/GenBank/DDBJ databases">
        <authorList>
            <person name="Smith C.H."/>
        </authorList>
    </citation>
    <scope>NUCLEOTIDE SEQUENCE</scope>
    <source>
        <strain evidence="1">CHS0354</strain>
        <tissue evidence="1">Mantle</tissue>
    </source>
</reference>
<proteinExistence type="predicted"/>
<organism evidence="1 2">
    <name type="scientific">Potamilus streckersoni</name>
    <dbReference type="NCBI Taxonomy" id="2493646"/>
    <lineage>
        <taxon>Eukaryota</taxon>
        <taxon>Metazoa</taxon>
        <taxon>Spiralia</taxon>
        <taxon>Lophotrochozoa</taxon>
        <taxon>Mollusca</taxon>
        <taxon>Bivalvia</taxon>
        <taxon>Autobranchia</taxon>
        <taxon>Heteroconchia</taxon>
        <taxon>Palaeoheterodonta</taxon>
        <taxon>Unionida</taxon>
        <taxon>Unionoidea</taxon>
        <taxon>Unionidae</taxon>
        <taxon>Ambleminae</taxon>
        <taxon>Lampsilini</taxon>
        <taxon>Potamilus</taxon>
    </lineage>
</organism>